<dbReference type="EMBL" id="BART01007757">
    <property type="protein sequence ID" value="GAG62942.1"/>
    <property type="molecule type" value="Genomic_DNA"/>
</dbReference>
<evidence type="ECO:0008006" key="2">
    <source>
        <dbReference type="Google" id="ProtNLM"/>
    </source>
</evidence>
<dbReference type="Pfam" id="PF04488">
    <property type="entry name" value="Gly_transf_sug"/>
    <property type="match status" value="1"/>
</dbReference>
<sequence length="228" mass="25960">MNPYDQSDFVRYYVLRDYGGVWLDTDFIVYDNLDKLIDQMKMKIQDGRFERPVTTDQPIDGNYDIGETMPSSSFLTIREHIGGCKASAILASKKGSDIAHANCKNIEHIMSETTQLTKWGEIGPGILKLIPKEIISQLRVINDMTAVASVNFSNWLLCPGHNFHVWFKNTPEEARIAASNIDSYQLAIAGTWTIYRDHDPEVLDDEIIHMIFDDDRSIFKALIDLVSK</sequence>
<dbReference type="InterPro" id="IPR007577">
    <property type="entry name" value="GlycoTrfase_DXD_sugar-bd_CS"/>
</dbReference>
<comment type="caution">
    <text evidence="1">The sequence shown here is derived from an EMBL/GenBank/DDBJ whole genome shotgun (WGS) entry which is preliminary data.</text>
</comment>
<dbReference type="InterPro" id="IPR029044">
    <property type="entry name" value="Nucleotide-diphossugar_trans"/>
</dbReference>
<dbReference type="Gene3D" id="3.90.550.20">
    <property type="match status" value="1"/>
</dbReference>
<gene>
    <name evidence="1" type="ORF">S01H4_17582</name>
</gene>
<name>X0ZYH0_9ZZZZ</name>
<accession>X0ZYH0</accession>
<reference evidence="1" key="1">
    <citation type="journal article" date="2014" name="Front. Microbiol.">
        <title>High frequency of phylogenetically diverse reductive dehalogenase-homologous genes in deep subseafloor sedimentary metagenomes.</title>
        <authorList>
            <person name="Kawai M."/>
            <person name="Futagami T."/>
            <person name="Toyoda A."/>
            <person name="Takaki Y."/>
            <person name="Nishi S."/>
            <person name="Hori S."/>
            <person name="Arai W."/>
            <person name="Tsubouchi T."/>
            <person name="Morono Y."/>
            <person name="Uchiyama I."/>
            <person name="Ito T."/>
            <person name="Fujiyama A."/>
            <person name="Inagaki F."/>
            <person name="Takami H."/>
        </authorList>
    </citation>
    <scope>NUCLEOTIDE SEQUENCE</scope>
    <source>
        <strain evidence="1">Expedition CK06-06</strain>
    </source>
</reference>
<dbReference type="AlphaFoldDB" id="X0ZYH0"/>
<dbReference type="SUPFAM" id="SSF53448">
    <property type="entry name" value="Nucleotide-diphospho-sugar transferases"/>
    <property type="match status" value="1"/>
</dbReference>
<proteinExistence type="predicted"/>
<protein>
    <recommendedName>
        <fullName evidence="2">Alpha 1,4-glycosyltransferase domain-containing protein</fullName>
    </recommendedName>
</protein>
<evidence type="ECO:0000313" key="1">
    <source>
        <dbReference type="EMBL" id="GAG62942.1"/>
    </source>
</evidence>
<organism evidence="1">
    <name type="scientific">marine sediment metagenome</name>
    <dbReference type="NCBI Taxonomy" id="412755"/>
    <lineage>
        <taxon>unclassified sequences</taxon>
        <taxon>metagenomes</taxon>
        <taxon>ecological metagenomes</taxon>
    </lineage>
</organism>